<dbReference type="GO" id="GO:0046872">
    <property type="term" value="F:metal ion binding"/>
    <property type="evidence" value="ECO:0007669"/>
    <property type="project" value="UniProtKB-KW"/>
</dbReference>
<keyword evidence="1" id="KW-0560">Oxidoreductase</keyword>
<dbReference type="SUPFAM" id="SSF51197">
    <property type="entry name" value="Clavaminate synthase-like"/>
    <property type="match status" value="1"/>
</dbReference>
<proteinExistence type="inferred from homology"/>
<dbReference type="Pfam" id="PF03171">
    <property type="entry name" value="2OG-FeII_Oxy"/>
    <property type="match status" value="1"/>
</dbReference>
<keyword evidence="1" id="KW-0408">Iron</keyword>
<evidence type="ECO:0000313" key="3">
    <source>
        <dbReference type="EMBL" id="OWM82292.1"/>
    </source>
</evidence>
<dbReference type="InterPro" id="IPR027443">
    <property type="entry name" value="IPNS-like_sf"/>
</dbReference>
<evidence type="ECO:0000256" key="1">
    <source>
        <dbReference type="RuleBase" id="RU003682"/>
    </source>
</evidence>
<dbReference type="EMBL" id="MTKT01002011">
    <property type="protein sequence ID" value="OWM82292.1"/>
    <property type="molecule type" value="Genomic_DNA"/>
</dbReference>
<comment type="caution">
    <text evidence="3">The sequence shown here is derived from an EMBL/GenBank/DDBJ whole genome shotgun (WGS) entry which is preliminary data.</text>
</comment>
<feature type="domain" description="Fe2OG dioxygenase" evidence="2">
    <location>
        <begin position="106"/>
        <end position="213"/>
    </location>
</feature>
<dbReference type="AlphaFoldDB" id="A0A218XD64"/>
<reference evidence="4" key="1">
    <citation type="journal article" date="2017" name="Plant J.">
        <title>The pomegranate (Punica granatum L.) genome and the genomics of punicalagin biosynthesis.</title>
        <authorList>
            <person name="Qin G."/>
            <person name="Xu C."/>
            <person name="Ming R."/>
            <person name="Tang H."/>
            <person name="Guyot R."/>
            <person name="Kramer E.M."/>
            <person name="Hu Y."/>
            <person name="Yi X."/>
            <person name="Qi Y."/>
            <person name="Xu X."/>
            <person name="Gao Z."/>
            <person name="Pan H."/>
            <person name="Jian J."/>
            <person name="Tian Y."/>
            <person name="Yue Z."/>
            <person name="Xu Y."/>
        </authorList>
    </citation>
    <scope>NUCLEOTIDE SEQUENCE [LARGE SCALE GENOMIC DNA]</scope>
    <source>
        <strain evidence="4">cv. Dabenzi</strain>
    </source>
</reference>
<name>A0A218XD64_PUNGR</name>
<protein>
    <recommendedName>
        <fullName evidence="2">Fe2OG dioxygenase domain-containing protein</fullName>
    </recommendedName>
</protein>
<dbReference type="InterPro" id="IPR050231">
    <property type="entry name" value="Iron_ascorbate_oxido_reductase"/>
</dbReference>
<dbReference type="PANTHER" id="PTHR47990">
    <property type="entry name" value="2-OXOGLUTARATE (2OG) AND FE(II)-DEPENDENT OXYGENASE SUPERFAMILY PROTEIN-RELATED"/>
    <property type="match status" value="1"/>
</dbReference>
<dbReference type="GO" id="GO:0016491">
    <property type="term" value="F:oxidoreductase activity"/>
    <property type="evidence" value="ECO:0007669"/>
    <property type="project" value="UniProtKB-KW"/>
</dbReference>
<sequence length="259" mass="29500">MLGSLQELFDLPLETKTRNVAKKLFHGYVGQHPHIPLYESMGIDDADVQEKVDELVSSLWPQGHPTFSKTIQSYAEKLSTLDHIVRRMILESLGVEKYLEEHLNSTYYFLRITKYKGPQTPETEVGLPTHTDQNLLTILYQNQINGLEVLTKNGEWISVKPSPESFIVIAGESLYAWSNGRIHSAKHRVMMSGSETRNVAHSMLQIYNFRLVQWPSGSSPSSDRDWLSLGILFGETDNTEADHKIDDLGESRPARMNWD</sequence>
<dbReference type="InterPro" id="IPR005123">
    <property type="entry name" value="Oxoglu/Fe-dep_dioxygenase_dom"/>
</dbReference>
<keyword evidence="1" id="KW-0479">Metal-binding</keyword>
<dbReference type="InterPro" id="IPR044861">
    <property type="entry name" value="IPNS-like_FE2OG_OXY"/>
</dbReference>
<evidence type="ECO:0000313" key="4">
    <source>
        <dbReference type="Proteomes" id="UP000197138"/>
    </source>
</evidence>
<dbReference type="PROSITE" id="PS51471">
    <property type="entry name" value="FE2OG_OXY"/>
    <property type="match status" value="1"/>
</dbReference>
<dbReference type="Gene3D" id="2.60.120.330">
    <property type="entry name" value="B-lactam Antibiotic, Isopenicillin N Synthase, Chain"/>
    <property type="match status" value="1"/>
</dbReference>
<dbReference type="Proteomes" id="UP000197138">
    <property type="component" value="Unassembled WGS sequence"/>
</dbReference>
<accession>A0A218XD64</accession>
<gene>
    <name evidence="3" type="ORF">CDL15_Pgr001866</name>
</gene>
<evidence type="ECO:0000259" key="2">
    <source>
        <dbReference type="PROSITE" id="PS51471"/>
    </source>
</evidence>
<organism evidence="3 4">
    <name type="scientific">Punica granatum</name>
    <name type="common">Pomegranate</name>
    <dbReference type="NCBI Taxonomy" id="22663"/>
    <lineage>
        <taxon>Eukaryota</taxon>
        <taxon>Viridiplantae</taxon>
        <taxon>Streptophyta</taxon>
        <taxon>Embryophyta</taxon>
        <taxon>Tracheophyta</taxon>
        <taxon>Spermatophyta</taxon>
        <taxon>Magnoliopsida</taxon>
        <taxon>eudicotyledons</taxon>
        <taxon>Gunneridae</taxon>
        <taxon>Pentapetalae</taxon>
        <taxon>rosids</taxon>
        <taxon>malvids</taxon>
        <taxon>Myrtales</taxon>
        <taxon>Lythraceae</taxon>
        <taxon>Punica</taxon>
    </lineage>
</organism>
<comment type="similarity">
    <text evidence="1">Belongs to the iron/ascorbate-dependent oxidoreductase family.</text>
</comment>